<evidence type="ECO:0000256" key="1">
    <source>
        <dbReference type="SAM" id="MobiDB-lite"/>
    </source>
</evidence>
<accession>A0A0G1GWI4</accession>
<comment type="caution">
    <text evidence="2">The sequence shown here is derived from an EMBL/GenBank/DDBJ whole genome shotgun (WGS) entry which is preliminary data.</text>
</comment>
<protein>
    <submittedName>
        <fullName evidence="2">Uncharacterized protein</fullName>
    </submittedName>
</protein>
<reference evidence="2 3" key="1">
    <citation type="journal article" date="2015" name="Nature">
        <title>rRNA introns, odd ribosomes, and small enigmatic genomes across a large radiation of phyla.</title>
        <authorList>
            <person name="Brown C.T."/>
            <person name="Hug L.A."/>
            <person name="Thomas B.C."/>
            <person name="Sharon I."/>
            <person name="Castelle C.J."/>
            <person name="Singh A."/>
            <person name="Wilkins M.J."/>
            <person name="Williams K.H."/>
            <person name="Banfield J.F."/>
        </authorList>
    </citation>
    <scope>NUCLEOTIDE SEQUENCE [LARGE SCALE GENOMIC DNA]</scope>
</reference>
<dbReference type="Gene3D" id="3.90.1640.10">
    <property type="entry name" value="inorganic pyrophosphatase (n-terminal core)"/>
    <property type="match status" value="1"/>
</dbReference>
<feature type="region of interest" description="Disordered" evidence="1">
    <location>
        <begin position="265"/>
        <end position="297"/>
    </location>
</feature>
<dbReference type="EMBL" id="LCHQ01000002">
    <property type="protein sequence ID" value="KKT39476.1"/>
    <property type="molecule type" value="Genomic_DNA"/>
</dbReference>
<gene>
    <name evidence="2" type="ORF">UW26_C0002G0066</name>
</gene>
<dbReference type="InterPro" id="IPR038763">
    <property type="entry name" value="DHH_sf"/>
</dbReference>
<evidence type="ECO:0000313" key="2">
    <source>
        <dbReference type="EMBL" id="KKT39476.1"/>
    </source>
</evidence>
<dbReference type="AlphaFoldDB" id="A0A0G1GWI4"/>
<name>A0A0G1GWI4_9BACT</name>
<feature type="compositionally biased region" description="Basic and acidic residues" evidence="1">
    <location>
        <begin position="281"/>
        <end position="297"/>
    </location>
</feature>
<sequence length="297" mass="32585">MNDQNQFATAQKNLTEAKKILVLLPPEPTEDQVVGALSLHQSLEHANKESQIGCPSQIHVNSKIQGVEKISDTVGSRNLIISFDYKEDYLDKVDYDVREDGKFYLVIKPKESAPIPDVSCAKFSYSGAEADLVVVIGVNSLEELGAIYSEEKTFLDEANILSLNISPRPSSFTDNQLHLFIPSYAELVSMLLEKAGITPSQDAANNLIFGIFESTQSLSSSKITADTFSSLSFLMKSGGHLPNQQAHFPKFSQPPFFESPLALPVASDDTSEEETGPVPSDWKKPKIFRVGEDPSAK</sequence>
<evidence type="ECO:0000313" key="3">
    <source>
        <dbReference type="Proteomes" id="UP000034097"/>
    </source>
</evidence>
<dbReference type="SUPFAM" id="SSF64182">
    <property type="entry name" value="DHH phosphoesterases"/>
    <property type="match status" value="1"/>
</dbReference>
<dbReference type="Proteomes" id="UP000034097">
    <property type="component" value="Unassembled WGS sequence"/>
</dbReference>
<proteinExistence type="predicted"/>
<organism evidence="2 3">
    <name type="scientific">Candidatus Collierbacteria bacterium GW2011_GWF1_44_12</name>
    <dbReference type="NCBI Taxonomy" id="1618402"/>
    <lineage>
        <taxon>Bacteria</taxon>
        <taxon>Candidatus Collieribacteriota</taxon>
    </lineage>
</organism>